<proteinExistence type="predicted"/>
<dbReference type="AlphaFoldDB" id="A0A061FQV7"/>
<accession>A0A061FQV7</accession>
<sequence>MFFSFMPCIFVKSICWCGVCWLLFCEMMLLCCCQVCFLWGSSSVCLFFLALLFRCLLAASAIQICLFSLEPSLSSGGLSTCSLFSLNRHD</sequence>
<keyword evidence="3" id="KW-1185">Reference proteome</keyword>
<dbReference type="Proteomes" id="UP000026915">
    <property type="component" value="Chromosome 10"/>
</dbReference>
<keyword evidence="1" id="KW-0812">Transmembrane</keyword>
<gene>
    <name evidence="2" type="ORF">TCM_044338</name>
</gene>
<dbReference type="Gramene" id="EOY19288">
    <property type="protein sequence ID" value="EOY19288"/>
    <property type="gene ID" value="TCM_044338"/>
</dbReference>
<evidence type="ECO:0000313" key="3">
    <source>
        <dbReference type="Proteomes" id="UP000026915"/>
    </source>
</evidence>
<evidence type="ECO:0000256" key="1">
    <source>
        <dbReference type="SAM" id="Phobius"/>
    </source>
</evidence>
<evidence type="ECO:0000313" key="2">
    <source>
        <dbReference type="EMBL" id="EOY19288.1"/>
    </source>
</evidence>
<organism evidence="2 3">
    <name type="scientific">Theobroma cacao</name>
    <name type="common">Cacao</name>
    <name type="synonym">Cocoa</name>
    <dbReference type="NCBI Taxonomy" id="3641"/>
    <lineage>
        <taxon>Eukaryota</taxon>
        <taxon>Viridiplantae</taxon>
        <taxon>Streptophyta</taxon>
        <taxon>Embryophyta</taxon>
        <taxon>Tracheophyta</taxon>
        <taxon>Spermatophyta</taxon>
        <taxon>Magnoliopsida</taxon>
        <taxon>eudicotyledons</taxon>
        <taxon>Gunneridae</taxon>
        <taxon>Pentapetalae</taxon>
        <taxon>rosids</taxon>
        <taxon>malvids</taxon>
        <taxon>Malvales</taxon>
        <taxon>Malvaceae</taxon>
        <taxon>Byttnerioideae</taxon>
        <taxon>Theobroma</taxon>
    </lineage>
</organism>
<name>A0A061FQV7_THECC</name>
<reference evidence="2 3" key="1">
    <citation type="journal article" date="2013" name="Genome Biol.">
        <title>The genome sequence of the most widely cultivated cacao type and its use to identify candidate genes regulating pod color.</title>
        <authorList>
            <person name="Motamayor J.C."/>
            <person name="Mockaitis K."/>
            <person name="Schmutz J."/>
            <person name="Haiminen N."/>
            <person name="Iii D.L."/>
            <person name="Cornejo O."/>
            <person name="Findley S.D."/>
            <person name="Zheng P."/>
            <person name="Utro F."/>
            <person name="Royaert S."/>
            <person name="Saski C."/>
            <person name="Jenkins J."/>
            <person name="Podicheti R."/>
            <person name="Zhao M."/>
            <person name="Scheffler B.E."/>
            <person name="Stack J.C."/>
            <person name="Feltus F.A."/>
            <person name="Mustiga G.M."/>
            <person name="Amores F."/>
            <person name="Phillips W."/>
            <person name="Marelli J.P."/>
            <person name="May G.D."/>
            <person name="Shapiro H."/>
            <person name="Ma J."/>
            <person name="Bustamante C.D."/>
            <person name="Schnell R.J."/>
            <person name="Main D."/>
            <person name="Gilbert D."/>
            <person name="Parida L."/>
            <person name="Kuhn D.N."/>
        </authorList>
    </citation>
    <scope>NUCLEOTIDE SEQUENCE [LARGE SCALE GENOMIC DNA]</scope>
    <source>
        <strain evidence="3">cv. Matina 1-6</strain>
    </source>
</reference>
<dbReference type="HOGENOM" id="CLU_2445212_0_0_1"/>
<keyword evidence="1" id="KW-1133">Transmembrane helix</keyword>
<keyword evidence="1" id="KW-0472">Membrane</keyword>
<dbReference type="EMBL" id="CM001888">
    <property type="protein sequence ID" value="EOY19288.1"/>
    <property type="molecule type" value="Genomic_DNA"/>
</dbReference>
<feature type="transmembrane region" description="Helical" evidence="1">
    <location>
        <begin position="43"/>
        <end position="69"/>
    </location>
</feature>
<protein>
    <submittedName>
        <fullName evidence="2">Uncharacterized protein</fullName>
    </submittedName>
</protein>
<dbReference type="InParanoid" id="A0A061FQV7"/>